<organism evidence="7 8">
    <name type="scientific">Alkaliphilus flagellatus</name>
    <dbReference type="NCBI Taxonomy" id="2841507"/>
    <lineage>
        <taxon>Bacteria</taxon>
        <taxon>Bacillati</taxon>
        <taxon>Bacillota</taxon>
        <taxon>Clostridia</taxon>
        <taxon>Peptostreptococcales</taxon>
        <taxon>Natronincolaceae</taxon>
        <taxon>Alkaliphilus</taxon>
    </lineage>
</organism>
<keyword evidence="3" id="KW-0645">Protease</keyword>
<dbReference type="Pfam" id="PF01546">
    <property type="entry name" value="Peptidase_M20"/>
    <property type="match status" value="1"/>
</dbReference>
<dbReference type="PANTHER" id="PTHR43808:SF31">
    <property type="entry name" value="N-ACETYL-L-CITRULLINE DEACETYLASE"/>
    <property type="match status" value="1"/>
</dbReference>
<keyword evidence="8" id="KW-1185">Reference proteome</keyword>
<name>A0ABS6G3N4_9FIRM</name>
<dbReference type="NCBIfam" id="TIGR01887">
    <property type="entry name" value="dipeptidaselike"/>
    <property type="match status" value="1"/>
</dbReference>
<dbReference type="Proteomes" id="UP000779508">
    <property type="component" value="Unassembled WGS sequence"/>
</dbReference>
<dbReference type="InterPro" id="IPR002933">
    <property type="entry name" value="Peptidase_M20"/>
</dbReference>
<evidence type="ECO:0000313" key="8">
    <source>
        <dbReference type="Proteomes" id="UP000779508"/>
    </source>
</evidence>
<evidence type="ECO:0000256" key="6">
    <source>
        <dbReference type="ARBA" id="ARBA00023049"/>
    </source>
</evidence>
<dbReference type="InterPro" id="IPR001261">
    <property type="entry name" value="ArgE/DapE_CS"/>
</dbReference>
<gene>
    <name evidence="7" type="ORF">KQI88_11795</name>
</gene>
<keyword evidence="4" id="KW-0378">Hydrolase</keyword>
<evidence type="ECO:0000256" key="2">
    <source>
        <dbReference type="ARBA" id="ARBA00006247"/>
    </source>
</evidence>
<comment type="cofactor">
    <cofactor evidence="1">
        <name>Zn(2+)</name>
        <dbReference type="ChEBI" id="CHEBI:29105"/>
    </cofactor>
</comment>
<dbReference type="EMBL" id="JAHLQK010000004">
    <property type="protein sequence ID" value="MBU5677093.1"/>
    <property type="molecule type" value="Genomic_DNA"/>
</dbReference>
<dbReference type="InterPro" id="IPR010964">
    <property type="entry name" value="M20A_pepV-rel"/>
</dbReference>
<dbReference type="InterPro" id="IPR050072">
    <property type="entry name" value="Peptidase_M20A"/>
</dbReference>
<comment type="similarity">
    <text evidence="2">Belongs to the peptidase M20A family.</text>
</comment>
<accession>A0ABS6G3N4</accession>
<dbReference type="RefSeq" id="WP_216417551.1">
    <property type="nucleotide sequence ID" value="NZ_JAHLQK010000004.1"/>
</dbReference>
<keyword evidence="6" id="KW-0482">Metalloprotease</keyword>
<dbReference type="PROSITE" id="PS00759">
    <property type="entry name" value="ARGE_DAPE_CPG2_2"/>
    <property type="match status" value="1"/>
</dbReference>
<reference evidence="7 8" key="1">
    <citation type="submission" date="2021-06" db="EMBL/GenBank/DDBJ databases">
        <authorList>
            <person name="Sun Q."/>
            <person name="Li D."/>
        </authorList>
    </citation>
    <scope>NUCLEOTIDE SEQUENCE [LARGE SCALE GENOMIC DNA]</scope>
    <source>
        <strain evidence="7 8">MSJ-5</strain>
    </source>
</reference>
<comment type="caution">
    <text evidence="7">The sequence shown here is derived from an EMBL/GenBank/DDBJ whole genome shotgun (WGS) entry which is preliminary data.</text>
</comment>
<evidence type="ECO:0000256" key="4">
    <source>
        <dbReference type="ARBA" id="ARBA00022801"/>
    </source>
</evidence>
<evidence type="ECO:0000313" key="7">
    <source>
        <dbReference type="EMBL" id="MBU5677093.1"/>
    </source>
</evidence>
<dbReference type="CDD" id="cd03888">
    <property type="entry name" value="M20_PepV"/>
    <property type="match status" value="1"/>
</dbReference>
<sequence length="445" mass="49237">MKKFENIIYSLKDDLIKSIQALVSINSVEDTPKDGMPFGKGVDDALKFTLSLAKDLGFKTFYGDGYYGYIEMGDGKDLIGILAHLDIVPVGNPDSWTYPPFRGEIHNNRLYGRGAVDDKGPLLAALYAMKAVMQSGVKLNKRIRLILGTNEETRWEGIKKYLTLEEVPSCGFTPDSDYPLINAEKGLLQVKLSSMEKSTFTLKGGGTFNSVPANCTYEGPDIQQLTDRANLLDFKFESSNSFFKTIGKSTHSAKAFQGINAIGRMAILLHQENITSSLVSFMAKEIGEDCHGERIFGIFEDDVSGKITINMGNVSIDHKKQELFIDIRYPVTKDEKEVITLLKNKASNYGLDLEIIDSLPSIHVPIDHPLVKTLSEIFKEVTGLDSTPISTGGATYARSLNNCVAFGPLFPGKRKVAHEVNEYVDLDDLMKSVLMYAMAIERLGN</sequence>
<evidence type="ECO:0000256" key="5">
    <source>
        <dbReference type="ARBA" id="ARBA00022833"/>
    </source>
</evidence>
<dbReference type="PANTHER" id="PTHR43808">
    <property type="entry name" value="ACETYLORNITHINE DEACETYLASE"/>
    <property type="match status" value="1"/>
</dbReference>
<keyword evidence="5" id="KW-0862">Zinc</keyword>
<protein>
    <submittedName>
        <fullName evidence="7">M20 family metallopeptidase</fullName>
    </submittedName>
</protein>
<evidence type="ECO:0000256" key="1">
    <source>
        <dbReference type="ARBA" id="ARBA00001947"/>
    </source>
</evidence>
<proteinExistence type="inferred from homology"/>
<evidence type="ECO:0000256" key="3">
    <source>
        <dbReference type="ARBA" id="ARBA00022670"/>
    </source>
</evidence>